<accession>A0A2D0NHE2</accession>
<keyword evidence="2" id="KW-1185">Reference proteome</keyword>
<gene>
    <name evidence="1" type="ORF">CRP01_03895</name>
</gene>
<dbReference type="Proteomes" id="UP000223913">
    <property type="component" value="Unassembled WGS sequence"/>
</dbReference>
<organism evidence="1 2">
    <name type="scientific">Flavilitoribacter nigricans (strain ATCC 23147 / DSM 23189 / NBRC 102662 / NCIMB 1420 / SS-2)</name>
    <name type="common">Lewinella nigricans</name>
    <dbReference type="NCBI Taxonomy" id="1122177"/>
    <lineage>
        <taxon>Bacteria</taxon>
        <taxon>Pseudomonadati</taxon>
        <taxon>Bacteroidota</taxon>
        <taxon>Saprospiria</taxon>
        <taxon>Saprospirales</taxon>
        <taxon>Lewinellaceae</taxon>
        <taxon>Flavilitoribacter</taxon>
    </lineage>
</organism>
<reference evidence="1 2" key="1">
    <citation type="submission" date="2017-10" db="EMBL/GenBank/DDBJ databases">
        <title>The draft genome sequence of Lewinella nigricans NBRC 102662.</title>
        <authorList>
            <person name="Wang K."/>
        </authorList>
    </citation>
    <scope>NUCLEOTIDE SEQUENCE [LARGE SCALE GENOMIC DNA]</scope>
    <source>
        <strain evidence="1 2">NBRC 102662</strain>
    </source>
</reference>
<protein>
    <recommendedName>
        <fullName evidence="3">Outer membrane protein beta-barrel domain-containing protein</fullName>
    </recommendedName>
</protein>
<evidence type="ECO:0000313" key="2">
    <source>
        <dbReference type="Proteomes" id="UP000223913"/>
    </source>
</evidence>
<proteinExistence type="predicted"/>
<dbReference type="AlphaFoldDB" id="A0A2D0NHE2"/>
<evidence type="ECO:0008006" key="3">
    <source>
        <dbReference type="Google" id="ProtNLM"/>
    </source>
</evidence>
<comment type="caution">
    <text evidence="1">The sequence shown here is derived from an EMBL/GenBank/DDBJ whole genome shotgun (WGS) entry which is preliminary data.</text>
</comment>
<dbReference type="EMBL" id="PDUD01000004">
    <property type="protein sequence ID" value="PHN07905.1"/>
    <property type="molecule type" value="Genomic_DNA"/>
</dbReference>
<evidence type="ECO:0000313" key="1">
    <source>
        <dbReference type="EMBL" id="PHN07905.1"/>
    </source>
</evidence>
<sequence>MYFVLFCILVAGPGQGRAQKQINLGAGYFGAGRSAPGLVLALELEPFQSESFSSPTRLNLGYFKDPDYGVAFLDLHKGFRKYFRSGLYLEQSVGVGLMATYYDVDNLYYFDRYRNSIRFKEGANISVMPSVELGIGYLLGDTQTSQNRIWIRPRIYWNLGFRNLAFPYAAIQAGFSHTLNAR</sequence>
<name>A0A2D0NHE2_FLAN2</name>